<dbReference type="OMA" id="GACLESD"/>
<evidence type="ECO:0000313" key="3">
    <source>
        <dbReference type="EnsemblMetazoa" id="XP_014254111.1"/>
    </source>
</evidence>
<feature type="chain" id="PRO_5035148841" description="Osiris" evidence="2">
    <location>
        <begin position="17"/>
        <end position="251"/>
    </location>
</feature>
<name>A0A8I6S1H5_CIMLE</name>
<dbReference type="InterPro" id="IPR012464">
    <property type="entry name" value="DUF1676"/>
</dbReference>
<organism evidence="3 4">
    <name type="scientific">Cimex lectularius</name>
    <name type="common">Bed bug</name>
    <name type="synonym">Acanthia lectularia</name>
    <dbReference type="NCBI Taxonomy" id="79782"/>
    <lineage>
        <taxon>Eukaryota</taxon>
        <taxon>Metazoa</taxon>
        <taxon>Ecdysozoa</taxon>
        <taxon>Arthropoda</taxon>
        <taxon>Hexapoda</taxon>
        <taxon>Insecta</taxon>
        <taxon>Pterygota</taxon>
        <taxon>Neoptera</taxon>
        <taxon>Paraneoptera</taxon>
        <taxon>Hemiptera</taxon>
        <taxon>Heteroptera</taxon>
        <taxon>Panheteroptera</taxon>
        <taxon>Cimicomorpha</taxon>
        <taxon>Cimicidae</taxon>
        <taxon>Cimex</taxon>
    </lineage>
</organism>
<dbReference type="OrthoDB" id="8191402at2759"/>
<dbReference type="EnsemblMetazoa" id="XM_014398625.2">
    <property type="protein sequence ID" value="XP_014254111.1"/>
    <property type="gene ID" value="LOC106669281"/>
</dbReference>
<keyword evidence="1" id="KW-0472">Membrane</keyword>
<keyword evidence="4" id="KW-1185">Reference proteome</keyword>
<evidence type="ECO:0000313" key="4">
    <source>
        <dbReference type="Proteomes" id="UP000494040"/>
    </source>
</evidence>
<dbReference type="KEGG" id="clec:106669281"/>
<dbReference type="GO" id="GO:0016020">
    <property type="term" value="C:membrane"/>
    <property type="evidence" value="ECO:0007669"/>
    <property type="project" value="TreeGrafter"/>
</dbReference>
<dbReference type="GeneID" id="106669281"/>
<evidence type="ECO:0000256" key="1">
    <source>
        <dbReference type="SAM" id="Phobius"/>
    </source>
</evidence>
<evidence type="ECO:0008006" key="5">
    <source>
        <dbReference type="Google" id="ProtNLM"/>
    </source>
</evidence>
<keyword evidence="2" id="KW-0732">Signal</keyword>
<feature type="signal peptide" evidence="2">
    <location>
        <begin position="1"/>
        <end position="16"/>
    </location>
</feature>
<dbReference type="Pfam" id="PF07898">
    <property type="entry name" value="DUF1676"/>
    <property type="match status" value="1"/>
</dbReference>
<dbReference type="Proteomes" id="UP000494040">
    <property type="component" value="Unassembled WGS sequence"/>
</dbReference>
<keyword evidence="1" id="KW-0812">Transmembrane</keyword>
<sequence>MYTFSLFVLLPALAIGAVLDNRVEDAGDCSSREDVVSCLGVRAIAAMDRASRMADIQLASGITLVKENDFRAGRALLTPQQLEESLPANAEERSSKLIDLAYDSALRFLQSHSLQLRMPQDAPESFQRALDEGRAKLKKKVLPLLMLVGAKLVTLLPLALGAVGLMALKALFVGKLAFVLAAVLAFQKFFASGSSGGGLSSFGKVQPDWNSGSSGWSSSYGGGTGPYRRSMEHAHDLAYSAQIPAVESNSQ</sequence>
<dbReference type="PANTHER" id="PTHR21879">
    <property type="entry name" value="FI03362P-RELATED-RELATED"/>
    <property type="match status" value="1"/>
</dbReference>
<dbReference type="RefSeq" id="XP_014254111.1">
    <property type="nucleotide sequence ID" value="XM_014398625.2"/>
</dbReference>
<dbReference type="AlphaFoldDB" id="A0A8I6S1H5"/>
<accession>A0A8I6S1H5</accession>
<protein>
    <recommendedName>
        <fullName evidence="5">Osiris</fullName>
    </recommendedName>
</protein>
<evidence type="ECO:0000256" key="2">
    <source>
        <dbReference type="SAM" id="SignalP"/>
    </source>
</evidence>
<dbReference type="CTD" id="40770"/>
<proteinExistence type="predicted"/>
<dbReference type="PANTHER" id="PTHR21879:SF17">
    <property type="entry name" value="LD24139P"/>
    <property type="match status" value="1"/>
</dbReference>
<feature type="transmembrane region" description="Helical" evidence="1">
    <location>
        <begin position="141"/>
        <end position="163"/>
    </location>
</feature>
<feature type="transmembrane region" description="Helical" evidence="1">
    <location>
        <begin position="170"/>
        <end position="190"/>
    </location>
</feature>
<reference evidence="3" key="1">
    <citation type="submission" date="2022-01" db="UniProtKB">
        <authorList>
            <consortium name="EnsemblMetazoa"/>
        </authorList>
    </citation>
    <scope>IDENTIFICATION</scope>
</reference>
<keyword evidence="1" id="KW-1133">Transmembrane helix</keyword>